<sequence>MSEWRVTKVNQVAGVNAYYDGHWRIREESLHVPERAFFQVRSDESQANSKTRKKRKRQEQMLAELITAGKFVPLDATVQDALEAVHQKVKADPELTELLPAFTDQKEAHEIDADEELRVVDKDADVNTTDKPQIVRSATSENTIVLPPHSSFVKGDMRTLEWSTFGQFKLIVMDPPWENKSVGRRRNYATFHHTELLKLDIPSISNPDECVLGIWVTNRPAYSSFIVNELLPTWGFRFHATWYWLKICRNGDLVSPLQSTHRLPVEKLLVAIRASSLEREATLVTRLGSTPKVVVSIPLRHSWKPPPESFFGDVGYESHDQKLELFARELRPHWLSIGNDVLHFQSTRLFQKTST</sequence>
<evidence type="ECO:0008006" key="4">
    <source>
        <dbReference type="Google" id="ProtNLM"/>
    </source>
</evidence>
<gene>
    <name evidence="2" type="ORF">Poli38472_000455</name>
</gene>
<dbReference type="PROSITE" id="PS51143">
    <property type="entry name" value="MT_A70"/>
    <property type="match status" value="1"/>
</dbReference>
<dbReference type="GO" id="GO:0003676">
    <property type="term" value="F:nucleic acid binding"/>
    <property type="evidence" value="ECO:0007669"/>
    <property type="project" value="InterPro"/>
</dbReference>
<dbReference type="GO" id="GO:0008168">
    <property type="term" value="F:methyltransferase activity"/>
    <property type="evidence" value="ECO:0007669"/>
    <property type="project" value="InterPro"/>
</dbReference>
<dbReference type="PANTHER" id="PTHR12829:SF4">
    <property type="entry name" value="N(6)-ADENINE-SPECIFIC METHYLTRANSFERASE METTL4"/>
    <property type="match status" value="1"/>
</dbReference>
<dbReference type="EMBL" id="SPLM01000108">
    <property type="protein sequence ID" value="TMW60413.1"/>
    <property type="molecule type" value="Genomic_DNA"/>
</dbReference>
<comment type="similarity">
    <text evidence="1">Belongs to the MT-A70-like family.</text>
</comment>
<proteinExistence type="inferred from homology"/>
<dbReference type="Pfam" id="PF05063">
    <property type="entry name" value="MT-A70"/>
    <property type="match status" value="1"/>
</dbReference>
<protein>
    <recommendedName>
        <fullName evidence="4">Methyltransferase-like protein 4</fullName>
    </recommendedName>
</protein>
<keyword evidence="3" id="KW-1185">Reference proteome</keyword>
<evidence type="ECO:0000256" key="1">
    <source>
        <dbReference type="PROSITE-ProRule" id="PRU00489"/>
    </source>
</evidence>
<dbReference type="PANTHER" id="PTHR12829">
    <property type="entry name" value="N6-ADENOSINE-METHYLTRANSFERASE"/>
    <property type="match status" value="1"/>
</dbReference>
<dbReference type="InterPro" id="IPR029063">
    <property type="entry name" value="SAM-dependent_MTases_sf"/>
</dbReference>
<comment type="caution">
    <text evidence="2">The sequence shown here is derived from an EMBL/GenBank/DDBJ whole genome shotgun (WGS) entry which is preliminary data.</text>
</comment>
<dbReference type="InterPro" id="IPR007757">
    <property type="entry name" value="MT-A70-like"/>
</dbReference>
<dbReference type="GO" id="GO:0005634">
    <property type="term" value="C:nucleus"/>
    <property type="evidence" value="ECO:0007669"/>
    <property type="project" value="TreeGrafter"/>
</dbReference>
<evidence type="ECO:0000313" key="2">
    <source>
        <dbReference type="EMBL" id="TMW60413.1"/>
    </source>
</evidence>
<reference evidence="2" key="1">
    <citation type="submission" date="2019-03" db="EMBL/GenBank/DDBJ databases">
        <title>Long read genome sequence of the mycoparasitic Pythium oligandrum ATCC 38472 isolated from sugarbeet rhizosphere.</title>
        <authorList>
            <person name="Gaulin E."/>
        </authorList>
    </citation>
    <scope>NUCLEOTIDE SEQUENCE</scope>
    <source>
        <strain evidence="2">ATCC 38472_TT</strain>
    </source>
</reference>
<dbReference type="OrthoDB" id="61116at2759"/>
<organism evidence="2 3">
    <name type="scientific">Pythium oligandrum</name>
    <name type="common">Mycoparasitic fungus</name>
    <dbReference type="NCBI Taxonomy" id="41045"/>
    <lineage>
        <taxon>Eukaryota</taxon>
        <taxon>Sar</taxon>
        <taxon>Stramenopiles</taxon>
        <taxon>Oomycota</taxon>
        <taxon>Peronosporomycetes</taxon>
        <taxon>Pythiales</taxon>
        <taxon>Pythiaceae</taxon>
        <taxon>Pythium</taxon>
    </lineage>
</organism>
<name>A0A8K1CD43_PYTOL</name>
<dbReference type="AlphaFoldDB" id="A0A8K1CD43"/>
<dbReference type="Proteomes" id="UP000794436">
    <property type="component" value="Unassembled WGS sequence"/>
</dbReference>
<dbReference type="PROSITE" id="PS00092">
    <property type="entry name" value="N6_MTASE"/>
    <property type="match status" value="1"/>
</dbReference>
<dbReference type="SUPFAM" id="SSF53335">
    <property type="entry name" value="S-adenosyl-L-methionine-dependent methyltransferases"/>
    <property type="match status" value="1"/>
</dbReference>
<accession>A0A8K1CD43</accession>
<dbReference type="GO" id="GO:0032259">
    <property type="term" value="P:methylation"/>
    <property type="evidence" value="ECO:0007669"/>
    <property type="project" value="InterPro"/>
</dbReference>
<dbReference type="InterPro" id="IPR002052">
    <property type="entry name" value="DNA_methylase_N6_adenine_CS"/>
</dbReference>
<evidence type="ECO:0000313" key="3">
    <source>
        <dbReference type="Proteomes" id="UP000794436"/>
    </source>
</evidence>